<dbReference type="Pfam" id="PF07727">
    <property type="entry name" value="RVT_2"/>
    <property type="match status" value="1"/>
</dbReference>
<reference evidence="4" key="1">
    <citation type="submission" date="2017-03" db="EMBL/GenBank/DDBJ databases">
        <title>Phytopthora megakarya and P. palmivora, two closely related causual agents of cacao black pod achieved similar genome size and gene model numbers by different mechanisms.</title>
        <authorList>
            <person name="Ali S."/>
            <person name="Shao J."/>
            <person name="Larry D.J."/>
            <person name="Kronmiller B."/>
            <person name="Shen D."/>
            <person name="Strem M.D."/>
            <person name="Melnick R.L."/>
            <person name="Guiltinan M.J."/>
            <person name="Tyler B.M."/>
            <person name="Meinhardt L.W."/>
            <person name="Bailey B.A."/>
        </authorList>
    </citation>
    <scope>NUCLEOTIDE SEQUENCE [LARGE SCALE GENOMIC DNA]</scope>
    <source>
        <strain evidence="4">zdho120</strain>
    </source>
</reference>
<protein>
    <submittedName>
        <fullName evidence="3">Pol Polyprotein</fullName>
    </submittedName>
</protein>
<accession>A0A225UVF4</accession>
<evidence type="ECO:0000313" key="3">
    <source>
        <dbReference type="EMBL" id="OWY97043.1"/>
    </source>
</evidence>
<comment type="caution">
    <text evidence="3">The sequence shown here is derived from an EMBL/GenBank/DDBJ whole genome shotgun (WGS) entry which is preliminary data.</text>
</comment>
<dbReference type="Proteomes" id="UP000198211">
    <property type="component" value="Unassembled WGS sequence"/>
</dbReference>
<feature type="chain" id="PRO_5012081715" evidence="1">
    <location>
        <begin position="16"/>
        <end position="162"/>
    </location>
</feature>
<gene>
    <name evidence="3" type="ORF">PHMEG_00032523</name>
</gene>
<keyword evidence="1" id="KW-0732">Signal</keyword>
<keyword evidence="4" id="KW-1185">Reference proteome</keyword>
<evidence type="ECO:0000256" key="1">
    <source>
        <dbReference type="SAM" id="SignalP"/>
    </source>
</evidence>
<dbReference type="STRING" id="4795.A0A225UVF4"/>
<dbReference type="InterPro" id="IPR013103">
    <property type="entry name" value="RVT_2"/>
</dbReference>
<feature type="signal peptide" evidence="1">
    <location>
        <begin position="1"/>
        <end position="15"/>
    </location>
</feature>
<dbReference type="EMBL" id="NBNE01010909">
    <property type="protein sequence ID" value="OWY97043.1"/>
    <property type="molecule type" value="Genomic_DNA"/>
</dbReference>
<dbReference type="OrthoDB" id="123335at2759"/>
<sequence length="162" mass="18165">MRVFCWKNGVLVVVGVYVDDLLVTGTRQDKVNKFFGELSDLAVKGLRMASKFLGMRVEYTELCGYYLDQETGIAELLTECAMEHLNGVRTPIGVEWREIYVSEALLTSGREAVVAVSRFQSLVGSLPWIAPITIPDVTFAVHKAFRKPHCPSMAERRNPQRG</sequence>
<evidence type="ECO:0000259" key="2">
    <source>
        <dbReference type="Pfam" id="PF07727"/>
    </source>
</evidence>
<proteinExistence type="predicted"/>
<organism evidence="3 4">
    <name type="scientific">Phytophthora megakarya</name>
    <dbReference type="NCBI Taxonomy" id="4795"/>
    <lineage>
        <taxon>Eukaryota</taxon>
        <taxon>Sar</taxon>
        <taxon>Stramenopiles</taxon>
        <taxon>Oomycota</taxon>
        <taxon>Peronosporomycetes</taxon>
        <taxon>Peronosporales</taxon>
        <taxon>Peronosporaceae</taxon>
        <taxon>Phytophthora</taxon>
    </lineage>
</organism>
<evidence type="ECO:0000313" key="4">
    <source>
        <dbReference type="Proteomes" id="UP000198211"/>
    </source>
</evidence>
<name>A0A225UVF4_9STRA</name>
<dbReference type="AlphaFoldDB" id="A0A225UVF4"/>
<feature type="domain" description="Reverse transcriptase Ty1/copia-type" evidence="2">
    <location>
        <begin position="12"/>
        <end position="92"/>
    </location>
</feature>